<dbReference type="Pfam" id="PF19358">
    <property type="entry name" value="DUF5935"/>
    <property type="match status" value="1"/>
</dbReference>
<dbReference type="InterPro" id="IPR007016">
    <property type="entry name" value="O-antigen_ligase-rel_domated"/>
</dbReference>
<feature type="domain" description="DUF5935" evidence="8">
    <location>
        <begin position="1"/>
        <end position="193"/>
    </location>
</feature>
<protein>
    <submittedName>
        <fullName evidence="9">DUF5935 domain-containing protein</fullName>
    </submittedName>
</protein>
<evidence type="ECO:0000256" key="4">
    <source>
        <dbReference type="ARBA" id="ARBA00023136"/>
    </source>
</evidence>
<dbReference type="InterPro" id="IPR045979">
    <property type="entry name" value="DUF5935"/>
</dbReference>
<keyword evidence="3 6" id="KW-1133">Transmembrane helix</keyword>
<feature type="transmembrane region" description="Helical" evidence="6">
    <location>
        <begin position="199"/>
        <end position="217"/>
    </location>
</feature>
<feature type="domain" description="O-antigen ligase-related" evidence="7">
    <location>
        <begin position="208"/>
        <end position="359"/>
    </location>
</feature>
<evidence type="ECO:0000259" key="7">
    <source>
        <dbReference type="Pfam" id="PF04932"/>
    </source>
</evidence>
<feature type="transmembrane region" description="Helical" evidence="6">
    <location>
        <begin position="244"/>
        <end position="260"/>
    </location>
</feature>
<evidence type="ECO:0000256" key="6">
    <source>
        <dbReference type="SAM" id="Phobius"/>
    </source>
</evidence>
<evidence type="ECO:0000256" key="3">
    <source>
        <dbReference type="ARBA" id="ARBA00022989"/>
    </source>
</evidence>
<evidence type="ECO:0000256" key="5">
    <source>
        <dbReference type="SAM" id="MobiDB-lite"/>
    </source>
</evidence>
<accession>A0ABZ2D5G6</accession>
<evidence type="ECO:0000313" key="9">
    <source>
        <dbReference type="EMBL" id="WWA47577.1"/>
    </source>
</evidence>
<feature type="transmembrane region" description="Helical" evidence="6">
    <location>
        <begin position="128"/>
        <end position="146"/>
    </location>
</feature>
<dbReference type="Proteomes" id="UP001335183">
    <property type="component" value="Chromosome"/>
</dbReference>
<organism evidence="9 10">
    <name type="scientific">Pelagerythrobacter marensis</name>
    <dbReference type="NCBI Taxonomy" id="543877"/>
    <lineage>
        <taxon>Bacteria</taxon>
        <taxon>Pseudomonadati</taxon>
        <taxon>Pseudomonadota</taxon>
        <taxon>Alphaproteobacteria</taxon>
        <taxon>Sphingomonadales</taxon>
        <taxon>Erythrobacteraceae</taxon>
        <taxon>Pelagerythrobacter</taxon>
    </lineage>
</organism>
<feature type="transmembrane region" description="Helical" evidence="6">
    <location>
        <begin position="166"/>
        <end position="187"/>
    </location>
</feature>
<evidence type="ECO:0000256" key="2">
    <source>
        <dbReference type="ARBA" id="ARBA00022692"/>
    </source>
</evidence>
<dbReference type="PANTHER" id="PTHR37422">
    <property type="entry name" value="TEICHURONIC ACID BIOSYNTHESIS PROTEIN TUAE"/>
    <property type="match status" value="1"/>
</dbReference>
<dbReference type="PANTHER" id="PTHR37422:SF13">
    <property type="entry name" value="LIPOPOLYSACCHARIDE BIOSYNTHESIS PROTEIN PA4999-RELATED"/>
    <property type="match status" value="1"/>
</dbReference>
<name>A0ABZ2D5G6_9SPHN</name>
<feature type="transmembrane region" description="Helical" evidence="6">
    <location>
        <begin position="43"/>
        <end position="64"/>
    </location>
</feature>
<feature type="transmembrane region" description="Helical" evidence="6">
    <location>
        <begin position="76"/>
        <end position="93"/>
    </location>
</feature>
<evidence type="ECO:0000256" key="1">
    <source>
        <dbReference type="ARBA" id="ARBA00004141"/>
    </source>
</evidence>
<evidence type="ECO:0000259" key="8">
    <source>
        <dbReference type="Pfam" id="PF19358"/>
    </source>
</evidence>
<gene>
    <name evidence="9" type="ORF">V5F89_01335</name>
</gene>
<dbReference type="EMBL" id="CP144918">
    <property type="protein sequence ID" value="WWA47577.1"/>
    <property type="molecule type" value="Genomic_DNA"/>
</dbReference>
<reference evidence="9 10" key="1">
    <citation type="submission" date="2024-02" db="EMBL/GenBank/DDBJ databases">
        <title>The whole genome sequence of five bacterial samples isolated from Abu Dhabi Sabkha-shore region.</title>
        <authorList>
            <person name="Sudalaimuthuasari N."/>
            <person name="Sarfraz B."/>
            <person name="Tuyisabe J.D."/>
            <person name="Mugisha Ntwali L.D.M."/>
            <person name="Ali A.I.A.A."/>
            <person name="Almansoori S.Z.A."/>
            <person name="Alajami H.S.A."/>
            <person name="Almeqbaali A.A.S."/>
            <person name="Kundu B."/>
            <person name="Saeed E.E."/>
            <person name="Sukumarinath V."/>
            <person name="Mishra A.K."/>
            <person name="Hazzouri K.M."/>
            <person name="Almaskari R."/>
            <person name="Sharma A.K."/>
            <person name="Amiri K.M.A."/>
        </authorList>
    </citation>
    <scope>NUCLEOTIDE SEQUENCE [LARGE SCALE GENOMIC DNA]</scope>
    <source>
        <strain evidence="10">kcgeb_sd</strain>
    </source>
</reference>
<dbReference type="InterPro" id="IPR051533">
    <property type="entry name" value="WaaL-like"/>
</dbReference>
<dbReference type="RefSeq" id="WP_338446467.1">
    <property type="nucleotide sequence ID" value="NZ_CP144918.1"/>
</dbReference>
<keyword evidence="2 6" id="KW-0812">Transmembrane</keyword>
<evidence type="ECO:0000313" key="10">
    <source>
        <dbReference type="Proteomes" id="UP001335183"/>
    </source>
</evidence>
<feature type="region of interest" description="Disordered" evidence="5">
    <location>
        <begin position="441"/>
        <end position="479"/>
    </location>
</feature>
<keyword evidence="10" id="KW-1185">Reference proteome</keyword>
<proteinExistence type="predicted"/>
<keyword evidence="4 6" id="KW-0472">Membrane</keyword>
<comment type="subcellular location">
    <subcellularLocation>
        <location evidence="1">Membrane</location>
        <topology evidence="1">Multi-pass membrane protein</topology>
    </subcellularLocation>
</comment>
<dbReference type="Pfam" id="PF04932">
    <property type="entry name" value="Wzy_C"/>
    <property type="match status" value="1"/>
</dbReference>
<sequence>MLDLALFAFVLAFLAIGLRRPFLWVLAYCYIDILAPQKIGWSITSALPISLIAFCAAFAGWLLTDRKKDVRFTLRQFLLSVLLLYCFWTTTTADFPVEALEKWDWVWKALVFAIFLPLTLTTRLRIEGAALIMVLTAGAIIISAGMKTALGGGGYDSLYFFVNDNTGIYESSTLSTVAIAIIPLILWFTRHGTVFPPDWRVKTFGYALIFACLLVPVGTEARTGLLCIAVLAVVALREVKRRFAFVAAGAALALIALPFLPQSYYERMSTIGNHDQDQSASTRVAVWRWTLDYVAENPLGGGFDAYRGNSFTYKMPVLSDQGNTTAIEYRDVVDEARAYHSAIFEMLGEQGWPGLGLWLWLHALGLWQMERIRRRWRGRTGATEQWQAPLASALQVAQIIYLVGSLFQGIAYQPFVLMLIGLQIGLWSYCKRLDTAGRTARHVRRAPGHPSPAGVSLTPRRGKAGAASELGNLQGEKIR</sequence>
<feature type="transmembrane region" description="Helical" evidence="6">
    <location>
        <begin position="410"/>
        <end position="430"/>
    </location>
</feature>